<keyword evidence="16" id="KW-1185">Reference proteome</keyword>
<dbReference type="PROSITE" id="PS00766">
    <property type="entry name" value="THF_DHG_CYH_1"/>
    <property type="match status" value="1"/>
</dbReference>
<dbReference type="AlphaFoldDB" id="A0A7X2S271"/>
<comment type="subunit">
    <text evidence="2 12">Homodimer.</text>
</comment>
<dbReference type="GO" id="GO:0006164">
    <property type="term" value="P:purine nucleotide biosynthetic process"/>
    <property type="evidence" value="ECO:0007669"/>
    <property type="project" value="UniProtKB-KW"/>
</dbReference>
<dbReference type="PANTHER" id="PTHR48099:SF5">
    <property type="entry name" value="C-1-TETRAHYDROFOLATE SYNTHASE, CYTOPLASMIC"/>
    <property type="match status" value="1"/>
</dbReference>
<dbReference type="GO" id="GO:0009086">
    <property type="term" value="P:methionine biosynthetic process"/>
    <property type="evidence" value="ECO:0007669"/>
    <property type="project" value="UniProtKB-KW"/>
</dbReference>
<dbReference type="FunFam" id="3.40.50.720:FF:000094">
    <property type="entry name" value="Bifunctional protein FolD"/>
    <property type="match status" value="1"/>
</dbReference>
<dbReference type="HAMAP" id="MF_01576">
    <property type="entry name" value="THF_DHG_CYH"/>
    <property type="match status" value="1"/>
</dbReference>
<evidence type="ECO:0000256" key="10">
    <source>
        <dbReference type="ARBA" id="ARBA00023167"/>
    </source>
</evidence>
<dbReference type="InterPro" id="IPR020867">
    <property type="entry name" value="THF_DH/CycHdrlase_CS"/>
</dbReference>
<comment type="catalytic activity">
    <reaction evidence="12">
        <text>(6R)-5,10-methenyltetrahydrofolate + H2O = (6R)-10-formyltetrahydrofolate + H(+)</text>
        <dbReference type="Rhea" id="RHEA:23700"/>
        <dbReference type="ChEBI" id="CHEBI:15377"/>
        <dbReference type="ChEBI" id="CHEBI:15378"/>
        <dbReference type="ChEBI" id="CHEBI:57455"/>
        <dbReference type="ChEBI" id="CHEBI:195366"/>
        <dbReference type="EC" id="3.5.4.9"/>
    </reaction>
</comment>
<dbReference type="GO" id="GO:0000105">
    <property type="term" value="P:L-histidine biosynthetic process"/>
    <property type="evidence" value="ECO:0007669"/>
    <property type="project" value="UniProtKB-KW"/>
</dbReference>
<sequence length="289" mass="30802">MTAEIISGTEIAKQTRARLAEEVKELKEKGVHPGLVIILVGDSPASLSYIKGKQKASEEIGVHFKLERFPESMTEEELLKVIGSYNENPVFHGILVQLPLPAQISETAVIEKISPEKDVDGFHPVNLGRMLTGQKAFLSCTPAGILEMLRIKGIDPSGKHAVVVGRSNIVGKPAGQLLLRENATVTYCHSKTGNLSEITKQADILIAAAGKENLITGKDIKPGAVVIDVGMNRNSQGKLCGDVAFDEAMEVASFLTPVPGGVGPMTITMLAQNTVEAARNTLLETGSQS</sequence>
<evidence type="ECO:0000256" key="2">
    <source>
        <dbReference type="ARBA" id="ARBA00011738"/>
    </source>
</evidence>
<dbReference type="GO" id="GO:0004477">
    <property type="term" value="F:methenyltetrahydrofolate cyclohydrolase activity"/>
    <property type="evidence" value="ECO:0007669"/>
    <property type="project" value="UniProtKB-UniRule"/>
</dbReference>
<dbReference type="Pfam" id="PF00763">
    <property type="entry name" value="THF_DHG_CYH"/>
    <property type="match status" value="1"/>
</dbReference>
<dbReference type="FunFam" id="3.40.50.10860:FF:000005">
    <property type="entry name" value="C-1-tetrahydrofolate synthase, cytoplasmic, putative"/>
    <property type="match status" value="1"/>
</dbReference>
<feature type="binding site" evidence="12">
    <location>
        <begin position="165"/>
        <end position="167"/>
    </location>
    <ligand>
        <name>NADP(+)</name>
        <dbReference type="ChEBI" id="CHEBI:58349"/>
    </ligand>
</feature>
<evidence type="ECO:0000313" key="15">
    <source>
        <dbReference type="EMBL" id="MTH52352.1"/>
    </source>
</evidence>
<reference evidence="15 16" key="1">
    <citation type="journal article" date="2017" name="Int. J. Syst. Evol. Microbiol.">
        <title>Bacillus mangrovi sp. nov., isolated from a sediment sample from a mangrove forest.</title>
        <authorList>
            <person name="Gupta V."/>
            <person name="Singh P.K."/>
            <person name="Korpole S."/>
            <person name="Tanuku N.R.S."/>
            <person name="Pinnaka A.K."/>
        </authorList>
    </citation>
    <scope>NUCLEOTIDE SEQUENCE [LARGE SCALE GENOMIC DNA]</scope>
    <source>
        <strain evidence="15 16">KCTC 33872</strain>
    </source>
</reference>
<evidence type="ECO:0000256" key="9">
    <source>
        <dbReference type="ARBA" id="ARBA00023102"/>
    </source>
</evidence>
<proteinExistence type="inferred from homology"/>
<evidence type="ECO:0000256" key="1">
    <source>
        <dbReference type="ARBA" id="ARBA00004777"/>
    </source>
</evidence>
<dbReference type="InterPro" id="IPR020631">
    <property type="entry name" value="THF_DH/CycHdrlase_NAD-bd_dom"/>
</dbReference>
<dbReference type="SUPFAM" id="SSF51735">
    <property type="entry name" value="NAD(P)-binding Rossmann-fold domains"/>
    <property type="match status" value="1"/>
</dbReference>
<dbReference type="Gene3D" id="3.40.50.720">
    <property type="entry name" value="NAD(P)-binding Rossmann-like Domain"/>
    <property type="match status" value="1"/>
</dbReference>
<dbReference type="SUPFAM" id="SSF53223">
    <property type="entry name" value="Aminoacid dehydrogenase-like, N-terminal domain"/>
    <property type="match status" value="1"/>
</dbReference>
<dbReference type="PRINTS" id="PR00085">
    <property type="entry name" value="THFDHDRGNASE"/>
</dbReference>
<gene>
    <name evidence="12 15" type="primary">folD</name>
    <name evidence="15" type="ORF">GKZ89_02960</name>
</gene>
<comment type="function">
    <text evidence="12">Catalyzes the oxidation of 5,10-methylenetetrahydrofolate to 5,10-methenyltetrahydrofolate and then the hydrolysis of 5,10-methenyltetrahydrofolate to 10-formyltetrahydrofolate.</text>
</comment>
<dbReference type="InterPro" id="IPR036291">
    <property type="entry name" value="NAD(P)-bd_dom_sf"/>
</dbReference>
<keyword evidence="9 12" id="KW-0368">Histidine biosynthesis</keyword>
<keyword evidence="6 12" id="KW-0378">Hydrolase</keyword>
<evidence type="ECO:0000256" key="7">
    <source>
        <dbReference type="ARBA" id="ARBA00022857"/>
    </source>
</evidence>
<dbReference type="CDD" id="cd01080">
    <property type="entry name" value="NAD_bind_m-THF_DH_Cyclohyd"/>
    <property type="match status" value="1"/>
</dbReference>
<keyword evidence="8 12" id="KW-0560">Oxidoreductase</keyword>
<dbReference type="NCBIfam" id="NF010783">
    <property type="entry name" value="PRK14186.1"/>
    <property type="match status" value="1"/>
</dbReference>
<comment type="catalytic activity">
    <reaction evidence="12">
        <text>(6R)-5,10-methylene-5,6,7,8-tetrahydrofolate + NADP(+) = (6R)-5,10-methenyltetrahydrofolate + NADPH</text>
        <dbReference type="Rhea" id="RHEA:22812"/>
        <dbReference type="ChEBI" id="CHEBI:15636"/>
        <dbReference type="ChEBI" id="CHEBI:57455"/>
        <dbReference type="ChEBI" id="CHEBI:57783"/>
        <dbReference type="ChEBI" id="CHEBI:58349"/>
        <dbReference type="EC" id="1.5.1.5"/>
    </reaction>
</comment>
<dbReference type="InterPro" id="IPR000672">
    <property type="entry name" value="THF_DH/CycHdrlase"/>
</dbReference>
<keyword evidence="4 12" id="KW-0028">Amino-acid biosynthesis</keyword>
<comment type="caution">
    <text evidence="15">The sequence shown here is derived from an EMBL/GenBank/DDBJ whole genome shotgun (WGS) entry which is preliminary data.</text>
</comment>
<evidence type="ECO:0000259" key="13">
    <source>
        <dbReference type="Pfam" id="PF00763"/>
    </source>
</evidence>
<comment type="pathway">
    <text evidence="1 12">One-carbon metabolism; tetrahydrofolate interconversion.</text>
</comment>
<evidence type="ECO:0000256" key="6">
    <source>
        <dbReference type="ARBA" id="ARBA00022801"/>
    </source>
</evidence>
<keyword evidence="3 12" id="KW-0554">One-carbon metabolism</keyword>
<evidence type="ECO:0000256" key="3">
    <source>
        <dbReference type="ARBA" id="ARBA00022563"/>
    </source>
</evidence>
<dbReference type="EC" id="3.5.4.9" evidence="12"/>
<comment type="caution">
    <text evidence="12">Lacks conserved residue(s) required for the propagation of feature annotation.</text>
</comment>
<dbReference type="PANTHER" id="PTHR48099">
    <property type="entry name" value="C-1-TETRAHYDROFOLATE SYNTHASE, CYTOPLASMIC-RELATED"/>
    <property type="match status" value="1"/>
</dbReference>
<keyword evidence="11 12" id="KW-0511">Multifunctional enzyme</keyword>
<dbReference type="GO" id="GO:0004488">
    <property type="term" value="F:methylenetetrahydrofolate dehydrogenase (NADP+) activity"/>
    <property type="evidence" value="ECO:0007669"/>
    <property type="project" value="UniProtKB-UniRule"/>
</dbReference>
<keyword evidence="5 12" id="KW-0658">Purine biosynthesis</keyword>
<dbReference type="EC" id="1.5.1.5" evidence="12"/>
<evidence type="ECO:0000256" key="5">
    <source>
        <dbReference type="ARBA" id="ARBA00022755"/>
    </source>
</evidence>
<evidence type="ECO:0000256" key="8">
    <source>
        <dbReference type="ARBA" id="ARBA00023002"/>
    </source>
</evidence>
<evidence type="ECO:0000259" key="14">
    <source>
        <dbReference type="Pfam" id="PF02882"/>
    </source>
</evidence>
<dbReference type="InterPro" id="IPR020630">
    <property type="entry name" value="THF_DH/CycHdrlase_cat_dom"/>
</dbReference>
<organism evidence="15 16">
    <name type="scientific">Metabacillus mangrovi</name>
    <dbReference type="NCBI Taxonomy" id="1491830"/>
    <lineage>
        <taxon>Bacteria</taxon>
        <taxon>Bacillati</taxon>
        <taxon>Bacillota</taxon>
        <taxon>Bacilli</taxon>
        <taxon>Bacillales</taxon>
        <taxon>Bacillaceae</taxon>
        <taxon>Metabacillus</taxon>
    </lineage>
</organism>
<feature type="domain" description="Tetrahydrofolate dehydrogenase/cyclohydrolase NAD(P)-binding" evidence="14">
    <location>
        <begin position="139"/>
        <end position="280"/>
    </location>
</feature>
<evidence type="ECO:0000313" key="16">
    <source>
        <dbReference type="Proteomes" id="UP000434639"/>
    </source>
</evidence>
<dbReference type="EMBL" id="WMIB01000001">
    <property type="protein sequence ID" value="MTH52352.1"/>
    <property type="molecule type" value="Genomic_DNA"/>
</dbReference>
<protein>
    <recommendedName>
        <fullName evidence="12">Bifunctional protein FolD</fullName>
    </recommendedName>
    <domain>
        <recommendedName>
            <fullName evidence="12">Methylenetetrahydrofolate dehydrogenase</fullName>
            <ecNumber evidence="12">1.5.1.5</ecNumber>
        </recommendedName>
    </domain>
    <domain>
        <recommendedName>
            <fullName evidence="12">Methenyltetrahydrofolate cyclohydrolase</fullName>
            <ecNumber evidence="12">3.5.4.9</ecNumber>
        </recommendedName>
    </domain>
</protein>
<keyword evidence="10 12" id="KW-0486">Methionine biosynthesis</keyword>
<dbReference type="GO" id="GO:0005829">
    <property type="term" value="C:cytosol"/>
    <property type="evidence" value="ECO:0007669"/>
    <property type="project" value="TreeGrafter"/>
</dbReference>
<name>A0A7X2S271_9BACI</name>
<dbReference type="PROSITE" id="PS00767">
    <property type="entry name" value="THF_DHG_CYH_2"/>
    <property type="match status" value="1"/>
</dbReference>
<dbReference type="Pfam" id="PF02882">
    <property type="entry name" value="THF_DHG_CYH_C"/>
    <property type="match status" value="1"/>
</dbReference>
<dbReference type="Gene3D" id="3.40.50.10860">
    <property type="entry name" value="Leucine Dehydrogenase, chain A, domain 1"/>
    <property type="match status" value="1"/>
</dbReference>
<feature type="domain" description="Tetrahydrofolate dehydrogenase/cyclohydrolase catalytic" evidence="13">
    <location>
        <begin position="6"/>
        <end position="120"/>
    </location>
</feature>
<evidence type="ECO:0000256" key="11">
    <source>
        <dbReference type="ARBA" id="ARBA00023268"/>
    </source>
</evidence>
<accession>A0A7X2S271</accession>
<dbReference type="InterPro" id="IPR046346">
    <property type="entry name" value="Aminoacid_DH-like_N_sf"/>
</dbReference>
<comment type="similarity">
    <text evidence="12">Belongs to the tetrahydrofolate dehydrogenase/cyclohydrolase family.</text>
</comment>
<keyword evidence="7 12" id="KW-0521">NADP</keyword>
<dbReference type="Proteomes" id="UP000434639">
    <property type="component" value="Unassembled WGS sequence"/>
</dbReference>
<dbReference type="GO" id="GO:0035999">
    <property type="term" value="P:tetrahydrofolate interconversion"/>
    <property type="evidence" value="ECO:0007669"/>
    <property type="project" value="UniProtKB-UniRule"/>
</dbReference>
<evidence type="ECO:0000256" key="4">
    <source>
        <dbReference type="ARBA" id="ARBA00022605"/>
    </source>
</evidence>
<evidence type="ECO:0000256" key="12">
    <source>
        <dbReference type="HAMAP-Rule" id="MF_01576"/>
    </source>
</evidence>
<dbReference type="UniPathway" id="UPA00193"/>
<dbReference type="RefSeq" id="WP_162356399.1">
    <property type="nucleotide sequence ID" value="NZ_WMIB01000001.1"/>
</dbReference>